<name>A0A6B8KIF4_9HYPH</name>
<proteinExistence type="predicted"/>
<dbReference type="KEGG" id="mhey:H2LOC_018070"/>
<keyword evidence="3" id="KW-1185">Reference proteome</keyword>
<dbReference type="AlphaFoldDB" id="A0A6B8KIF4"/>
<dbReference type="OrthoDB" id="1491115at2"/>
<dbReference type="EMBL" id="CP046052">
    <property type="protein sequence ID" value="QGM47442.1"/>
    <property type="molecule type" value="Genomic_DNA"/>
</dbReference>
<feature type="compositionally biased region" description="Basic and acidic residues" evidence="1">
    <location>
        <begin position="19"/>
        <end position="43"/>
    </location>
</feature>
<evidence type="ECO:0000313" key="3">
    <source>
        <dbReference type="Proteomes" id="UP000309061"/>
    </source>
</evidence>
<gene>
    <name evidence="2" type="ORF">H2LOC_018070</name>
</gene>
<protein>
    <submittedName>
        <fullName evidence="2">DUF2252 domain-containing protein</fullName>
    </submittedName>
</protein>
<dbReference type="Pfam" id="PF10009">
    <property type="entry name" value="DUF2252"/>
    <property type="match status" value="1"/>
</dbReference>
<dbReference type="Proteomes" id="UP000309061">
    <property type="component" value="Chromosome"/>
</dbReference>
<organism evidence="2 3">
    <name type="scientific">Methylocystis heyeri</name>
    <dbReference type="NCBI Taxonomy" id="391905"/>
    <lineage>
        <taxon>Bacteria</taxon>
        <taxon>Pseudomonadati</taxon>
        <taxon>Pseudomonadota</taxon>
        <taxon>Alphaproteobacteria</taxon>
        <taxon>Hyphomicrobiales</taxon>
        <taxon>Methylocystaceae</taxon>
        <taxon>Methylocystis</taxon>
    </lineage>
</organism>
<sequence>MYARQSDAQAPAAGAAHHRPFEERYAAGKRLRDETPREKLANFSAPERDPVAIFDETNRTRLPELLPIRAQRMAESPFTFLRGAAALMAVDLASQPAPGIKTQACGDCHLMNFGAFISPEGNVLFDINDFDETLPGVDFTVDLKRLAASCSVAALAGGASDKIARRVAENVARAYRLRMFKLAKLSPLEAWHSRILLVREASDLFEDDLVRKLRVAADQKHADRQEDRNFPNYSLDPKTGAWRIIDRPPLIYHPSAGLSDAARVDVAKVFEGVNETLAPETFTLISRYKLADSAIKVVGVGSVGTYCAVGLFTTHDGDPLFLQVKEALPSVLERLGGGAWPKQQGARVVSGQRIMQAATDMFLGWTTDPESNRQFYVRHLKNKRLGSVADLLQAKSLPEYATLCGRTLARAHARSADAATLAGYMGKKEAFDDAIASFAMLYAAQNKIDHQRFVAGGIASPSRSAPPA</sequence>
<dbReference type="RefSeq" id="WP_136497321.1">
    <property type="nucleotide sequence ID" value="NZ_CP046052.1"/>
</dbReference>
<reference evidence="2 3" key="1">
    <citation type="submission" date="2019-11" db="EMBL/GenBank/DDBJ databases">
        <title>The genome sequence of Methylocystis heyeri.</title>
        <authorList>
            <person name="Oshkin I.Y."/>
            <person name="Miroshnikov K."/>
            <person name="Dedysh S.N."/>
        </authorList>
    </citation>
    <scope>NUCLEOTIDE SEQUENCE [LARGE SCALE GENOMIC DNA]</scope>
    <source>
        <strain evidence="2 3">H2</strain>
    </source>
</reference>
<dbReference type="PANTHER" id="PTHR39441:SF1">
    <property type="entry name" value="DUF2252 DOMAIN-CONTAINING PROTEIN"/>
    <property type="match status" value="1"/>
</dbReference>
<dbReference type="PANTHER" id="PTHR39441">
    <property type="entry name" value="DUF2252 DOMAIN-CONTAINING PROTEIN"/>
    <property type="match status" value="1"/>
</dbReference>
<dbReference type="InterPro" id="IPR018721">
    <property type="entry name" value="DUF2252"/>
</dbReference>
<feature type="region of interest" description="Disordered" evidence="1">
    <location>
        <begin position="1"/>
        <end position="43"/>
    </location>
</feature>
<evidence type="ECO:0000256" key="1">
    <source>
        <dbReference type="SAM" id="MobiDB-lite"/>
    </source>
</evidence>
<accession>A0A6B8KIF4</accession>
<feature type="compositionally biased region" description="Low complexity" evidence="1">
    <location>
        <begin position="1"/>
        <end position="15"/>
    </location>
</feature>
<evidence type="ECO:0000313" key="2">
    <source>
        <dbReference type="EMBL" id="QGM47442.1"/>
    </source>
</evidence>